<keyword evidence="7" id="KW-0539">Nucleus</keyword>
<accession>A0AAN8PTS5</accession>
<dbReference type="InterPro" id="IPR019787">
    <property type="entry name" value="Znf_PHD-finger"/>
</dbReference>
<feature type="compositionally biased region" description="Basic residues" evidence="10">
    <location>
        <begin position="1395"/>
        <end position="1413"/>
    </location>
</feature>
<feature type="region of interest" description="Disordered" evidence="10">
    <location>
        <begin position="2167"/>
        <end position="2221"/>
    </location>
</feature>
<dbReference type="InterPro" id="IPR003618">
    <property type="entry name" value="TFIIS_cen_dom"/>
</dbReference>
<dbReference type="SUPFAM" id="SSF160481">
    <property type="entry name" value="BRK domain-like"/>
    <property type="match status" value="1"/>
</dbReference>
<dbReference type="EMBL" id="JAWJWE010000040">
    <property type="protein sequence ID" value="KAK6619703.1"/>
    <property type="molecule type" value="Genomic_DNA"/>
</dbReference>
<dbReference type="Pfam" id="PF07500">
    <property type="entry name" value="TFIIS_M"/>
    <property type="match status" value="1"/>
</dbReference>
<feature type="compositionally biased region" description="Acidic residues" evidence="10">
    <location>
        <begin position="762"/>
        <end position="773"/>
    </location>
</feature>
<dbReference type="SMART" id="SM00249">
    <property type="entry name" value="PHD"/>
    <property type="match status" value="1"/>
</dbReference>
<dbReference type="Gene3D" id="3.40.5.120">
    <property type="match status" value="1"/>
</dbReference>
<feature type="compositionally biased region" description="Basic and acidic residues" evidence="10">
    <location>
        <begin position="1179"/>
        <end position="1205"/>
    </location>
</feature>
<dbReference type="InterPro" id="IPR006576">
    <property type="entry name" value="BRK_domain"/>
</dbReference>
<feature type="region of interest" description="Disordered" evidence="10">
    <location>
        <begin position="734"/>
        <end position="782"/>
    </location>
</feature>
<dbReference type="GO" id="GO:0008270">
    <property type="term" value="F:zinc ion binding"/>
    <property type="evidence" value="ECO:0007669"/>
    <property type="project" value="UniProtKB-KW"/>
</dbReference>
<dbReference type="PANTHER" id="PTHR11477:SF51">
    <property type="entry name" value="PROTEIN PARTNER OF SNF, ISOFORM B"/>
    <property type="match status" value="1"/>
</dbReference>
<feature type="compositionally biased region" description="Acidic residues" evidence="10">
    <location>
        <begin position="286"/>
        <end position="306"/>
    </location>
</feature>
<dbReference type="Pfam" id="PF00628">
    <property type="entry name" value="PHD"/>
    <property type="match status" value="1"/>
</dbReference>
<feature type="compositionally biased region" description="Basic and acidic residues" evidence="10">
    <location>
        <begin position="1728"/>
        <end position="1737"/>
    </location>
</feature>
<evidence type="ECO:0000256" key="8">
    <source>
        <dbReference type="PROSITE-ProRule" id="PRU00146"/>
    </source>
</evidence>
<feature type="compositionally biased region" description="Basic and acidic residues" evidence="10">
    <location>
        <begin position="1442"/>
        <end position="1458"/>
    </location>
</feature>
<feature type="region of interest" description="Disordered" evidence="10">
    <location>
        <begin position="1871"/>
        <end position="1898"/>
    </location>
</feature>
<dbReference type="PROSITE" id="PS01359">
    <property type="entry name" value="ZF_PHD_1"/>
    <property type="match status" value="1"/>
</dbReference>
<keyword evidence="4" id="KW-0862">Zinc</keyword>
<feature type="compositionally biased region" description="Acidic residues" evidence="10">
    <location>
        <begin position="1758"/>
        <end position="1780"/>
    </location>
</feature>
<dbReference type="InterPro" id="IPR001965">
    <property type="entry name" value="Znf_PHD"/>
</dbReference>
<dbReference type="InterPro" id="IPR036575">
    <property type="entry name" value="TFIIS_cen_dom_sf"/>
</dbReference>
<feature type="domain" description="TFIIS central" evidence="12">
    <location>
        <begin position="1203"/>
        <end position="1324"/>
    </location>
</feature>
<name>A0AAN8PTS5_POLSC</name>
<protein>
    <recommendedName>
        <fullName evidence="15">Death-inducer obliterator 1</fullName>
    </recommendedName>
</protein>
<comment type="subcellular location">
    <subcellularLocation>
        <location evidence="1">Nucleus</location>
    </subcellularLocation>
</comment>
<proteinExistence type="predicted"/>
<feature type="region of interest" description="Disordered" evidence="10">
    <location>
        <begin position="1380"/>
        <end position="1521"/>
    </location>
</feature>
<evidence type="ECO:0000259" key="11">
    <source>
        <dbReference type="PROSITE" id="PS50016"/>
    </source>
</evidence>
<dbReference type="CDD" id="cd22581">
    <property type="entry name" value="SPOC_PPS-like"/>
    <property type="match status" value="1"/>
</dbReference>
<evidence type="ECO:0000256" key="1">
    <source>
        <dbReference type="ARBA" id="ARBA00004123"/>
    </source>
</evidence>
<dbReference type="SUPFAM" id="SSF46942">
    <property type="entry name" value="Elongation factor TFIIS domain 2"/>
    <property type="match status" value="1"/>
</dbReference>
<dbReference type="SMART" id="SM00510">
    <property type="entry name" value="TFS2M"/>
    <property type="match status" value="1"/>
</dbReference>
<dbReference type="Proteomes" id="UP001372834">
    <property type="component" value="Unassembled WGS sequence"/>
</dbReference>
<feature type="compositionally biased region" description="Basic residues" evidence="10">
    <location>
        <begin position="1421"/>
        <end position="1441"/>
    </location>
</feature>
<feature type="coiled-coil region" evidence="9">
    <location>
        <begin position="839"/>
        <end position="877"/>
    </location>
</feature>
<evidence type="ECO:0008006" key="15">
    <source>
        <dbReference type="Google" id="ProtNLM"/>
    </source>
</evidence>
<feature type="region of interest" description="Disordered" evidence="10">
    <location>
        <begin position="286"/>
        <end position="338"/>
    </location>
</feature>
<feature type="compositionally biased region" description="Basic and acidic residues" evidence="10">
    <location>
        <begin position="397"/>
        <end position="419"/>
    </location>
</feature>
<feature type="region of interest" description="Disordered" evidence="10">
    <location>
        <begin position="882"/>
        <end position="913"/>
    </location>
</feature>
<dbReference type="GO" id="GO:0005634">
    <property type="term" value="C:nucleus"/>
    <property type="evidence" value="ECO:0007669"/>
    <property type="project" value="UniProtKB-SubCell"/>
</dbReference>
<dbReference type="InterPro" id="IPR011011">
    <property type="entry name" value="Znf_FYVE_PHD"/>
</dbReference>
<feature type="compositionally biased region" description="Basic residues" evidence="10">
    <location>
        <begin position="2245"/>
        <end position="2256"/>
    </location>
</feature>
<reference evidence="13 14" key="1">
    <citation type="submission" date="2023-10" db="EMBL/GenBank/DDBJ databases">
        <title>Genomes of two closely related lineages of the louse Polyplax serrata with different host specificities.</title>
        <authorList>
            <person name="Martinu J."/>
            <person name="Tarabai H."/>
            <person name="Stefka J."/>
            <person name="Hypsa V."/>
        </authorList>
    </citation>
    <scope>NUCLEOTIDE SEQUENCE [LARGE SCALE GENOMIC DNA]</scope>
    <source>
        <strain evidence="13">HR10_N</strain>
    </source>
</reference>
<dbReference type="GO" id="GO:0006351">
    <property type="term" value="P:DNA-templated transcription"/>
    <property type="evidence" value="ECO:0007669"/>
    <property type="project" value="InterPro"/>
</dbReference>
<keyword evidence="6" id="KW-0804">Transcription</keyword>
<evidence type="ECO:0000256" key="6">
    <source>
        <dbReference type="ARBA" id="ARBA00023163"/>
    </source>
</evidence>
<evidence type="ECO:0000259" key="12">
    <source>
        <dbReference type="PROSITE" id="PS51321"/>
    </source>
</evidence>
<dbReference type="Gene3D" id="3.30.40.10">
    <property type="entry name" value="Zinc/RING finger domain, C3HC4 (zinc finger)"/>
    <property type="match status" value="1"/>
</dbReference>
<feature type="compositionally biased region" description="Polar residues" evidence="10">
    <location>
        <begin position="1881"/>
        <end position="1896"/>
    </location>
</feature>
<dbReference type="PROSITE" id="PS50016">
    <property type="entry name" value="ZF_PHD_2"/>
    <property type="match status" value="1"/>
</dbReference>
<feature type="region of interest" description="Disordered" evidence="10">
    <location>
        <begin position="380"/>
        <end position="438"/>
    </location>
</feature>
<evidence type="ECO:0000256" key="10">
    <source>
        <dbReference type="SAM" id="MobiDB-lite"/>
    </source>
</evidence>
<feature type="region of interest" description="Disordered" evidence="10">
    <location>
        <begin position="1708"/>
        <end position="1791"/>
    </location>
</feature>
<dbReference type="InterPro" id="IPR013083">
    <property type="entry name" value="Znf_RING/FYVE/PHD"/>
</dbReference>
<dbReference type="PANTHER" id="PTHR11477">
    <property type="entry name" value="TRANSCRIPTION FACTOR S-II ZINC FINGER DOMAIN-CONTAINING PROTEIN"/>
    <property type="match status" value="1"/>
</dbReference>
<evidence type="ECO:0000256" key="3">
    <source>
        <dbReference type="ARBA" id="ARBA00022771"/>
    </source>
</evidence>
<dbReference type="Pfam" id="PF07533">
    <property type="entry name" value="BRK"/>
    <property type="match status" value="1"/>
</dbReference>
<dbReference type="InterPro" id="IPR037259">
    <property type="entry name" value="BRK_sf"/>
</dbReference>
<evidence type="ECO:0000256" key="4">
    <source>
        <dbReference type="ARBA" id="ARBA00022833"/>
    </source>
</evidence>
<feature type="region of interest" description="Disordered" evidence="10">
    <location>
        <begin position="2282"/>
        <end position="2305"/>
    </location>
</feature>
<feature type="domain" description="PHD-type" evidence="11">
    <location>
        <begin position="786"/>
        <end position="840"/>
    </location>
</feature>
<sequence length="2305" mass="259129">MKVMTNMSSTFIEHSPEADGDKSLILIMDGEGNVTADPAHFEKLISNQKLPDMGIKIVRLDSSQTESGNDGDSENKQELKLTVEEIYPENLPLNSGDPSINIMNSPLEILPGPSNENISHDIVDPFSQMDPEQLQRLERALASEQAKQILGENVAAMLDMLNVDESPAAFLQNSIKNDHCYTNLLPSSDPNGPSFFVNDSRTINNGETSKGKGKARAGTPIKGRKIMSSGTIIPGGNFVKSTVSREGPIVKQLHSKQTSIMDYGTPIGVTSLKPIEEVDDAYEEDIDVEDSEGSVGVDDDNLSDEDYSNRSTRTKKRPRKSRKKLVVRKPGRSMGRQVLKPSTRLGKRSFITPDMRVRNEQLNDAMSKVVQSMEFVPKEDDDKLKRGMKKVKPFTVKNDKEETMSDREKGTKELPKALEEISTQGKSHPAKYPKRENRKPPAHLAEAFGPALFSTPDIIRRISTGDDLPQTPPEKKNFTVGVHSNSKVIQATTPSTPTKTEVITKDSLGQFKSKQTPVKELTKVVKPSKIENENVSNISSSYVEGVESREEKVAIQKLSSEVSGEDIGPVNKKANIEIQKLIEKHQVKSTLYEEDEDYSDENIDENYYLDPTQMDQSLLEGFAQTASKSEDQLLQEAILLQEQLIESNKGIVLSESSGLDASSVEMPFGTETIEDIQNEITSAILVARQDNQTEPKQTFQYDESQIKTVSQADSVAINTADGVEDRSLGNQVAVDESDLVVDENRPEDRRRNSTRRRRSDEVSDLDSDLDDALSEASWNSEDDPDRLWCICRKPHNNRFMICCDVCEEWFHGKCVGITKTIGKQMEQDGLEWSCPNCTKKKKVEEHDRESEKIKLLKEKMAQSIKEQQLKIKESQKLKAQAVGGKDKAVKSPKPGNLKQTKISDFSHPVGHSSEDETVGRKCIMCKGPVRENSIYCSDDCIRKHSQHAISQLMSDKKALSESSGYDQGENSKLVQKIRKEESRIVVMDSNSKKFLVGQNAPTAANLTTWLKENPSYHVVYKKSDKPGKILLTSRKVVKIQSKPGETQRVFVQAQKVLDGMKSTQLKLAVSPNSKQINILQPAGYSAPGKKIYQIINSTGPGGKPTAFVVKPKQTEVIEALPLPLKNIPPKGVAVKVKESTSPKVTPVNREPIGPKLDKDKIQKKRKEKTQRTITVMSGKDVKLQKQDDSKEKEKDKKDTDQQIRESVKKTLSETLKARVQECKDMEYNEEHIDSLAMKIEEKLYKHFENKVDTKYKSKYRSLVFNIKDPKNETLYKKIVDNSISPKELVKLSPEELASQELARWREKENQHQLEMIKKTELELMTKGNTYIMKSHKGEQVIESDQSEKVAAYAAEIDPNTPAQELVSALNSVTSTTQDVIDDADKKGDSETSLMKMKKKEKERRRSRDRKHDRRDKDRRRSSSRSSRSRSHRSKDKKRSRSKDRDKDKEKEKDRDKDKSKSRHRDKKSEKKKEKSSKDGRDSVEEKSDEKYDKNEISTSEDTDDKLLRKSVEEDDADREPSSTVIIKTPDIEVEEPEPIQLWKGSIVMADVAKFNGFATEISGNCIGLSYDIGDKVDVVGRIPFATVWDYIARMKKMGTKDILVIKIMPVSDDEKVSYTTLYNYLSKRSRIGVIGKTSDTVKDFYLYPLASHSPLPAVLLPLDQQGFDGERENIILGIIVRNKHRSRHLGIAASDHLSKITKKSTSIDDENLLMPESIPDRSYTPPLPEKEQEGNKKERLKRKIRVRMDYKEASAHNEEEEELDDEDDSPYSPGDSDDDLPPLPKIAKTSGSNISNISKLLSPSLTTPVDSNLQDPSEIQRKIDEMNRAIEEQTQQIQSLTSTVPKLAAGVLPTLPLLANVTSAILTPSLSPSGSLPAANSVAQTSGSNTSVQSPLPASEKLPLISSDNEESNGPSRSFTPPLKVEENIPFLREEVTSKISLPSNLQEILNSIQKKPGDPESLTVDDAMKINNSNIDVALNVLNQTKSLLGNFPSGADKEGKPTESQAILSRLTDEELLMKAQEMEMEVSGDSSAYSASCPPQPLPPGIQDIPMLPPNGAYSNPPPPPFFTNPLLSSAPIVESGFVKAIADSDEKKPEKRMKLDPKSVFESEGVPDFVKAPGSNWEDKKGQKTKNYKIDIKLAMNTLERKTVDMDHFDIESISKISSLRDDRPSGSGGIEQSNSAVVDEGKFDVDERIPTDDKYRGGGYDRDRRRSDDREVKRDWKYDGRRHWEDGRRHKDDYRRHGRRDRPKFRKDRFDDKRSRHLQKEWDGSIKNFEGQRWRNQDIRRDDMRRSRKRADSSTN</sequence>
<dbReference type="InterPro" id="IPR012921">
    <property type="entry name" value="SPOC_C"/>
</dbReference>
<feature type="compositionally biased region" description="Basic and acidic residues" evidence="10">
    <location>
        <begin position="1466"/>
        <end position="1495"/>
    </location>
</feature>
<dbReference type="InterPro" id="IPR019786">
    <property type="entry name" value="Zinc_finger_PHD-type_CS"/>
</dbReference>
<evidence type="ECO:0000256" key="5">
    <source>
        <dbReference type="ARBA" id="ARBA00023015"/>
    </source>
</evidence>
<keyword evidence="5" id="KW-0805">Transcription regulation</keyword>
<gene>
    <name evidence="13" type="ORF">RUM43_012460</name>
</gene>
<dbReference type="PROSITE" id="PS51321">
    <property type="entry name" value="TFIIS_CENTRAL"/>
    <property type="match status" value="1"/>
</dbReference>
<dbReference type="Pfam" id="PF07744">
    <property type="entry name" value="SPOC"/>
    <property type="match status" value="1"/>
</dbReference>
<evidence type="ECO:0000313" key="14">
    <source>
        <dbReference type="Proteomes" id="UP001372834"/>
    </source>
</evidence>
<dbReference type="CDD" id="cd15552">
    <property type="entry name" value="PHD_PHF3_like"/>
    <property type="match status" value="1"/>
</dbReference>
<feature type="compositionally biased region" description="Basic and acidic residues" evidence="10">
    <location>
        <begin position="2282"/>
        <end position="2294"/>
    </location>
</feature>
<dbReference type="Gene3D" id="1.10.472.30">
    <property type="entry name" value="Transcription elongation factor S-II, central domain"/>
    <property type="match status" value="1"/>
</dbReference>
<dbReference type="SMART" id="SM00592">
    <property type="entry name" value="BRK"/>
    <property type="match status" value="1"/>
</dbReference>
<evidence type="ECO:0000256" key="7">
    <source>
        <dbReference type="ARBA" id="ARBA00023242"/>
    </source>
</evidence>
<dbReference type="SUPFAM" id="SSF57903">
    <property type="entry name" value="FYVE/PHD zinc finger"/>
    <property type="match status" value="1"/>
</dbReference>
<comment type="caution">
    <text evidence="13">The sequence shown here is derived from an EMBL/GenBank/DDBJ whole genome shotgun (WGS) entry which is preliminary data.</text>
</comment>
<feature type="compositionally biased region" description="Basic and acidic residues" evidence="10">
    <location>
        <begin position="2188"/>
        <end position="2221"/>
    </location>
</feature>
<keyword evidence="9" id="KW-0175">Coiled coil</keyword>
<evidence type="ECO:0000256" key="9">
    <source>
        <dbReference type="SAM" id="Coils"/>
    </source>
</evidence>
<feature type="compositionally biased region" description="Basic and acidic residues" evidence="10">
    <location>
        <begin position="1746"/>
        <end position="1757"/>
    </location>
</feature>
<feature type="compositionally biased region" description="Basic and acidic residues" evidence="10">
    <location>
        <begin position="742"/>
        <end position="751"/>
    </location>
</feature>
<feature type="region of interest" description="Disordered" evidence="10">
    <location>
        <begin position="1135"/>
        <end position="1205"/>
    </location>
</feature>
<organism evidence="13 14">
    <name type="scientific">Polyplax serrata</name>
    <name type="common">Common mouse louse</name>
    <dbReference type="NCBI Taxonomy" id="468196"/>
    <lineage>
        <taxon>Eukaryota</taxon>
        <taxon>Metazoa</taxon>
        <taxon>Ecdysozoa</taxon>
        <taxon>Arthropoda</taxon>
        <taxon>Hexapoda</taxon>
        <taxon>Insecta</taxon>
        <taxon>Pterygota</taxon>
        <taxon>Neoptera</taxon>
        <taxon>Paraneoptera</taxon>
        <taxon>Psocodea</taxon>
        <taxon>Troctomorpha</taxon>
        <taxon>Phthiraptera</taxon>
        <taxon>Anoplura</taxon>
        <taxon>Polyplacidae</taxon>
        <taxon>Polyplax</taxon>
    </lineage>
</organism>
<feature type="region of interest" description="Disordered" evidence="10">
    <location>
        <begin position="2236"/>
        <end position="2265"/>
    </location>
</feature>
<evidence type="ECO:0000256" key="2">
    <source>
        <dbReference type="ARBA" id="ARBA00022723"/>
    </source>
</evidence>
<evidence type="ECO:0000313" key="13">
    <source>
        <dbReference type="EMBL" id="KAK6619703.1"/>
    </source>
</evidence>
<feature type="compositionally biased region" description="Basic residues" evidence="10">
    <location>
        <begin position="312"/>
        <end position="331"/>
    </location>
</feature>
<keyword evidence="2" id="KW-0479">Metal-binding</keyword>
<keyword evidence="3 8" id="KW-0863">Zinc-finger</keyword>